<evidence type="ECO:0000313" key="9">
    <source>
        <dbReference type="EMBL" id="KAB0682534.1"/>
    </source>
</evidence>
<dbReference type="Gene3D" id="3.50.4.10">
    <property type="entry name" value="Hepatocyte Growth Factor"/>
    <property type="match status" value="1"/>
</dbReference>
<dbReference type="InterPro" id="IPR041462">
    <property type="entry name" value="Bact_A2M_MG6"/>
</dbReference>
<evidence type="ECO:0000313" key="10">
    <source>
        <dbReference type="Proteomes" id="UP000432089"/>
    </source>
</evidence>
<dbReference type="InterPro" id="IPR047565">
    <property type="entry name" value="Alpha-macroglob_thiol-ester_cl"/>
</dbReference>
<evidence type="ECO:0000256" key="5">
    <source>
        <dbReference type="SAM" id="SignalP"/>
    </source>
</evidence>
<dbReference type="InterPro" id="IPR051802">
    <property type="entry name" value="YfhM-like"/>
</dbReference>
<feature type="signal peptide" evidence="5">
    <location>
        <begin position="1"/>
        <end position="27"/>
    </location>
</feature>
<sequence length="1831" mass="193992">MDLAAGMFRRIVFGLVFGLGSAGAVQAQGPERTIVPSPNADYYGHDYDILKGVDRNICETACLADNRCKAFTINLSKGWCFLKDDVGELRAAKNVASGRIAENSAPAPDREAQVAERRKELGFLAKGSLDGADQLRVGLADEERDASIDDAGIMGQADDALKILSYGEAVRLYREALKRDPLDPHGWFGMARAALAFSSDDYEAKQANDALRDPAAINGYLTADNDTDKAAALDLLAQGMAAREDWKSAIKAWRASLAVKENADAQKRLDEAVASHGFRITDNSVDSNAANPRICLNFSEELAPSVTASENAGDFVSVEGGDRLPVTASGSQICVEGVQHGSRYAVVARRGIPSASGERLAKNVSVSIYVRDRDPAVRLSGNVYVLPAGGDVTMPVTTINTDVVEARLLRIGDRELARTIGDAKFLSQMASYDADDVAANRGEEVWKGFVDVQRKTNEEVVTAIPVAAILKERKPGVYVLTAKAQNAKGSDETLATQWFVLTDIGLTTFSGEDGFHVFARSLGTAEPAADVRLELVAANNEVLGTAATDTAGHARLAPGLLRGTGGDRPAVLTASTSNGDFVFLDLTGSPFDLTDRGVEGRAPAGPLDMFLTTERGIYRTGDTVHLTGLARDAKGEAVDGLTLTGIVSRPDGIEFARTPVKAEKAGGFAWDVGLPANAMRGAWSFALHTDPKQPAIASTSARVEDFEPEKIDFSLDVAAKDLDPASPPEVPLDVRYLFGAPAADLAVSGEAVLEPADLIEGFPGYSFGLADDQPTAVRLPIDETATDEEGKATVTLQPFEPPVTTKPLKASLQVRVADAGGRPVERDADLALVGTKMRIGAKPLFDGSVPEGSEAAFELLALDARNARADLPAVGWVLNKVSTDFQWYSANGRWNYEPVTRKSRVASGTLDLKAGEPAKLSMPVEWGGYELVLTDPSGRALPTSLSFEAGWYVAARSMETPDILKVSLDKPRYKVGDKAVVHIEPRFAGKAEVLVMDERVVATASADIPATGGDVTLDVTRDWGPGAYVTAVLYRPMDLAEKRMPGRAMGLAHAGVEPGDRALAVSLDAPERIEPRRSVDVGVTVAGVKTGETAYVTLAAVDVGILNITGFQPPSPQGWYFGQRRLGVEIRDLYGKLIDRMQGAPGTVRSGGDAGAAIASPPPMDDLVALFSGVVTVGPDGRATVKLDVPDFNGTLKLMAVAWSKTGVGEASRDMLVRDPVVAQVSRPPFLSPGDASRIALDVTHVEGPAGRVHLALTGGAGVVRIEANADADLDLTAKGHGRVLVPIVAENSGEAGFDLALTTPDGMILRKSFTLAVRSIQPETVKRSSFPLAANGGKLTLGPELLADFQLGTGHATLTVSGLGDFDVAGVVAALDRYPYGCTEQITSRALPLVYLDRTIVAAGLRDRADEVRERVDKAVKGVLANQGASGSFGLWSPDYGDLWLDSYVTDFLTRAKEAGYDVPVEGLMLAVDNLANQLAYQPEQPDWGPVAYAYYVLARNGRAAIGDLRYTADNEAANFKTPLAQAHLAAALALYGDRVRAEMLLRKASAGAVNGPEDNPNRSDYGTPLRDGAAVLAIGLETGVDGVDFQPLVQKVGLERAARRYTSTQEDAWSLLAAHALLASKPLRLTVDGAARDGALAMSLDADRLARGTEIVNRGAEPVTAAVTLAGVPLVAPPAKSSGYQISRSYYTLDGKEADPATIAQGARLVAVLDVLPTDTGYARLMIDDPLPAGLSIDNPALIRGGDVGALGFLELTGEAAHTEFRADRFLAAVKKPEGNTDRMRFAYIVRALSPGEFVHPAATVVDMYRPESRGSTGEGRVSVVGPRR</sequence>
<organism evidence="9 10">
    <name type="scientific">Plantimonas leprariae</name>
    <dbReference type="NCBI Taxonomy" id="2615207"/>
    <lineage>
        <taxon>Bacteria</taxon>
        <taxon>Pseudomonadati</taxon>
        <taxon>Pseudomonadota</taxon>
        <taxon>Alphaproteobacteria</taxon>
        <taxon>Hyphomicrobiales</taxon>
        <taxon>Aurantimonadaceae</taxon>
        <taxon>Plantimonas</taxon>
    </lineage>
</organism>
<feature type="domain" description="Alpha-2-macroglobulin bait region" evidence="7">
    <location>
        <begin position="964"/>
        <end position="1108"/>
    </location>
</feature>
<dbReference type="Gene3D" id="2.60.40.1930">
    <property type="match status" value="1"/>
</dbReference>
<dbReference type="SUPFAM" id="SSF48239">
    <property type="entry name" value="Terpenoid cyclases/Protein prenyltransferases"/>
    <property type="match status" value="1"/>
</dbReference>
<dbReference type="PANTHER" id="PTHR40094:SF1">
    <property type="entry name" value="UBIQUITIN DOMAIN-CONTAINING PROTEIN"/>
    <property type="match status" value="1"/>
</dbReference>
<comment type="similarity">
    <text evidence="1">Belongs to the protease inhibitor I39 (alpha-2-macroglobulin) family. Bacterial alpha-2-macroglobulin subfamily.</text>
</comment>
<protein>
    <recommendedName>
        <fullName evidence="11">Alpha-2-macroglobulin</fullName>
    </recommendedName>
</protein>
<dbReference type="InterPro" id="IPR000177">
    <property type="entry name" value="Apple"/>
</dbReference>
<dbReference type="RefSeq" id="WP_150967508.1">
    <property type="nucleotide sequence ID" value="NZ_VZDO01000001.1"/>
</dbReference>
<dbReference type="Pfam" id="PF17962">
    <property type="entry name" value="bMG6"/>
    <property type="match status" value="1"/>
</dbReference>
<gene>
    <name evidence="9" type="ORF">F6X38_00110</name>
</gene>
<dbReference type="CDD" id="cd02891">
    <property type="entry name" value="A2M_like"/>
    <property type="match status" value="1"/>
</dbReference>
<keyword evidence="4" id="KW-1015">Disulfide bond</keyword>
<feature type="domain" description="Alpha-2-macroglobulin" evidence="8">
    <location>
        <begin position="1168"/>
        <end position="1257"/>
    </location>
</feature>
<dbReference type="Gene3D" id="1.25.40.10">
    <property type="entry name" value="Tetratricopeptide repeat domain"/>
    <property type="match status" value="1"/>
</dbReference>
<dbReference type="Proteomes" id="UP000432089">
    <property type="component" value="Unassembled WGS sequence"/>
</dbReference>
<dbReference type="GO" id="GO:0006508">
    <property type="term" value="P:proteolysis"/>
    <property type="evidence" value="ECO:0007669"/>
    <property type="project" value="InterPro"/>
</dbReference>
<dbReference type="PIRSF" id="PIRSF038980">
    <property type="entry name" value="A2M_bac"/>
    <property type="match status" value="1"/>
</dbReference>
<dbReference type="Pfam" id="PF00207">
    <property type="entry name" value="A2M"/>
    <property type="match status" value="1"/>
</dbReference>
<proteinExistence type="inferred from homology"/>
<dbReference type="InterPro" id="IPR041203">
    <property type="entry name" value="Bact_A2M_MG5"/>
</dbReference>
<feature type="domain" description="Apple" evidence="6">
    <location>
        <begin position="36"/>
        <end position="98"/>
    </location>
</feature>
<dbReference type="InterPro" id="IPR026284">
    <property type="entry name" value="A2MG_proteobact"/>
</dbReference>
<dbReference type="InterPro" id="IPR041246">
    <property type="entry name" value="Bact_MG10"/>
</dbReference>
<keyword evidence="2 5" id="KW-0732">Signal</keyword>
<dbReference type="GO" id="GO:0004866">
    <property type="term" value="F:endopeptidase inhibitor activity"/>
    <property type="evidence" value="ECO:0007669"/>
    <property type="project" value="InterPro"/>
</dbReference>
<dbReference type="Pfam" id="PF07703">
    <property type="entry name" value="A2M_BRD"/>
    <property type="match status" value="1"/>
</dbReference>
<evidence type="ECO:0000259" key="7">
    <source>
        <dbReference type="SMART" id="SM01359"/>
    </source>
</evidence>
<comment type="caution">
    <text evidence="9">The sequence shown here is derived from an EMBL/GenBank/DDBJ whole genome shotgun (WGS) entry which is preliminary data.</text>
</comment>
<dbReference type="PANTHER" id="PTHR40094">
    <property type="entry name" value="ALPHA-2-MACROGLOBULIN HOMOLOG"/>
    <property type="match status" value="1"/>
</dbReference>
<dbReference type="Pfam" id="PF11974">
    <property type="entry name" value="bMG3"/>
    <property type="match status" value="1"/>
</dbReference>
<dbReference type="SMART" id="SM01359">
    <property type="entry name" value="A2M_N_2"/>
    <property type="match status" value="1"/>
</dbReference>
<reference evidence="9 10" key="1">
    <citation type="submission" date="2019-09" db="EMBL/GenBank/DDBJ databases">
        <title>YIM 132180 draft genome.</title>
        <authorList>
            <person name="Zhang K."/>
        </authorList>
    </citation>
    <scope>NUCLEOTIDE SEQUENCE [LARGE SCALE GENOMIC DNA]</scope>
    <source>
        <strain evidence="9 10">YIM 132180</strain>
    </source>
</reference>
<dbReference type="Pfam" id="PF01835">
    <property type="entry name" value="MG2"/>
    <property type="match status" value="1"/>
</dbReference>
<dbReference type="InterPro" id="IPR021868">
    <property type="entry name" value="Alpha_2_Macroglob_MG3"/>
</dbReference>
<dbReference type="SMART" id="SM01419">
    <property type="entry name" value="Thiol-ester_cl"/>
    <property type="match status" value="1"/>
</dbReference>
<dbReference type="SMART" id="SM01360">
    <property type="entry name" value="A2M"/>
    <property type="match status" value="1"/>
</dbReference>
<dbReference type="CDD" id="cd01100">
    <property type="entry name" value="APPLE_Factor_XI_like"/>
    <property type="match status" value="1"/>
</dbReference>
<dbReference type="GO" id="GO:0005576">
    <property type="term" value="C:extracellular region"/>
    <property type="evidence" value="ECO:0007669"/>
    <property type="project" value="InterPro"/>
</dbReference>
<evidence type="ECO:0000259" key="8">
    <source>
        <dbReference type="SMART" id="SM01360"/>
    </source>
</evidence>
<evidence type="ECO:0000256" key="3">
    <source>
        <dbReference type="ARBA" id="ARBA00022737"/>
    </source>
</evidence>
<evidence type="ECO:0000256" key="1">
    <source>
        <dbReference type="ARBA" id="ARBA00010556"/>
    </source>
</evidence>
<name>A0A7V7PSI7_9HYPH</name>
<feature type="chain" id="PRO_5031361468" description="Alpha-2-macroglobulin" evidence="5">
    <location>
        <begin position="28"/>
        <end position="1831"/>
    </location>
</feature>
<dbReference type="Pfam" id="PF17972">
    <property type="entry name" value="bMG5"/>
    <property type="match status" value="1"/>
</dbReference>
<dbReference type="InterPro" id="IPR002890">
    <property type="entry name" value="MG2"/>
</dbReference>
<dbReference type="Gene3D" id="1.50.10.20">
    <property type="match status" value="1"/>
</dbReference>
<evidence type="ECO:0000256" key="4">
    <source>
        <dbReference type="ARBA" id="ARBA00023157"/>
    </source>
</evidence>
<dbReference type="Pfam" id="PF21142">
    <property type="entry name" value="A2M_bMG2"/>
    <property type="match status" value="1"/>
</dbReference>
<dbReference type="SMART" id="SM00223">
    <property type="entry name" value="APPLE"/>
    <property type="match status" value="1"/>
</dbReference>
<evidence type="ECO:0008006" key="11">
    <source>
        <dbReference type="Google" id="ProtNLM"/>
    </source>
</evidence>
<dbReference type="InterPro" id="IPR011990">
    <property type="entry name" value="TPR-like_helical_dom_sf"/>
</dbReference>
<dbReference type="InterPro" id="IPR008930">
    <property type="entry name" value="Terpenoid_cyclase/PrenylTrfase"/>
</dbReference>
<keyword evidence="3" id="KW-0677">Repeat</keyword>
<dbReference type="InterPro" id="IPR011625">
    <property type="entry name" value="A2M_N_BRD"/>
</dbReference>
<dbReference type="EMBL" id="VZDO01000001">
    <property type="protein sequence ID" value="KAB0682534.1"/>
    <property type="molecule type" value="Genomic_DNA"/>
</dbReference>
<dbReference type="Pfam" id="PF17973">
    <property type="entry name" value="bMG10"/>
    <property type="match status" value="1"/>
</dbReference>
<keyword evidence="10" id="KW-1185">Reference proteome</keyword>
<dbReference type="InterPro" id="IPR049120">
    <property type="entry name" value="A2M_bMG2"/>
</dbReference>
<evidence type="ECO:0000256" key="2">
    <source>
        <dbReference type="ARBA" id="ARBA00022729"/>
    </source>
</evidence>
<evidence type="ECO:0000259" key="6">
    <source>
        <dbReference type="SMART" id="SM00223"/>
    </source>
</evidence>
<dbReference type="InterPro" id="IPR001599">
    <property type="entry name" value="Macroglobln_a2"/>
</dbReference>
<accession>A0A7V7PSI7</accession>